<dbReference type="Pfam" id="PF22939">
    <property type="entry name" value="WHD_GPIID"/>
    <property type="match status" value="1"/>
</dbReference>
<dbReference type="SUPFAM" id="SSF48403">
    <property type="entry name" value="Ankyrin repeat"/>
    <property type="match status" value="1"/>
</dbReference>
<evidence type="ECO:0000313" key="8">
    <source>
        <dbReference type="Proteomes" id="UP000566819"/>
    </source>
</evidence>
<dbReference type="InterPro" id="IPR054471">
    <property type="entry name" value="GPIID_WHD"/>
</dbReference>
<organism evidence="7 8">
    <name type="scientific">Cudoniella acicularis</name>
    <dbReference type="NCBI Taxonomy" id="354080"/>
    <lineage>
        <taxon>Eukaryota</taxon>
        <taxon>Fungi</taxon>
        <taxon>Dikarya</taxon>
        <taxon>Ascomycota</taxon>
        <taxon>Pezizomycotina</taxon>
        <taxon>Leotiomycetes</taxon>
        <taxon>Helotiales</taxon>
        <taxon>Tricladiaceae</taxon>
        <taxon>Cudoniella</taxon>
    </lineage>
</organism>
<evidence type="ECO:0000256" key="1">
    <source>
        <dbReference type="ARBA" id="ARBA00022737"/>
    </source>
</evidence>
<dbReference type="Gene3D" id="1.25.40.20">
    <property type="entry name" value="Ankyrin repeat-containing domain"/>
    <property type="match status" value="1"/>
</dbReference>
<dbReference type="InterPro" id="IPR036770">
    <property type="entry name" value="Ankyrin_rpt-contain_sf"/>
</dbReference>
<dbReference type="SUPFAM" id="SSF52540">
    <property type="entry name" value="P-loop containing nucleoside triphosphate hydrolases"/>
    <property type="match status" value="1"/>
</dbReference>
<keyword evidence="8" id="KW-1185">Reference proteome</keyword>
<evidence type="ECO:0000259" key="4">
    <source>
        <dbReference type="Pfam" id="PF17100"/>
    </source>
</evidence>
<dbReference type="Pfam" id="PF24883">
    <property type="entry name" value="NPHP3_N"/>
    <property type="match status" value="1"/>
</dbReference>
<dbReference type="InterPro" id="IPR031359">
    <property type="entry name" value="NACHT_N"/>
</dbReference>
<dbReference type="Proteomes" id="UP000566819">
    <property type="component" value="Unassembled WGS sequence"/>
</dbReference>
<dbReference type="InterPro" id="IPR027417">
    <property type="entry name" value="P-loop_NTPase"/>
</dbReference>
<keyword evidence="1" id="KW-0677">Repeat</keyword>
<keyword evidence="2" id="KW-0040">ANK repeat</keyword>
<feature type="region of interest" description="Disordered" evidence="3">
    <location>
        <begin position="778"/>
        <end position="799"/>
    </location>
</feature>
<evidence type="ECO:0000313" key="7">
    <source>
        <dbReference type="EMBL" id="KAF4632130.1"/>
    </source>
</evidence>
<protein>
    <recommendedName>
        <fullName evidence="9">NWD NACHT-NTPase N-terminal domain-containing protein</fullName>
    </recommendedName>
</protein>
<evidence type="ECO:0000259" key="6">
    <source>
        <dbReference type="Pfam" id="PF24883"/>
    </source>
</evidence>
<dbReference type="Pfam" id="PF00023">
    <property type="entry name" value="Ank"/>
    <property type="match status" value="1"/>
</dbReference>
<feature type="domain" description="Nephrocystin 3-like N-terminal" evidence="6">
    <location>
        <begin position="353"/>
        <end position="525"/>
    </location>
</feature>
<proteinExistence type="predicted"/>
<evidence type="ECO:0000259" key="5">
    <source>
        <dbReference type="Pfam" id="PF22939"/>
    </source>
</evidence>
<name>A0A8H4W569_9HELO</name>
<dbReference type="AlphaFoldDB" id="A0A8H4W569"/>
<dbReference type="PROSITE" id="PS50297">
    <property type="entry name" value="ANK_REP_REGION"/>
    <property type="match status" value="1"/>
</dbReference>
<evidence type="ECO:0000256" key="3">
    <source>
        <dbReference type="SAM" id="MobiDB-lite"/>
    </source>
</evidence>
<reference evidence="7 8" key="1">
    <citation type="submission" date="2020-03" db="EMBL/GenBank/DDBJ databases">
        <title>Draft Genome Sequence of Cudoniella acicularis.</title>
        <authorList>
            <person name="Buettner E."/>
            <person name="Kellner H."/>
        </authorList>
    </citation>
    <scope>NUCLEOTIDE SEQUENCE [LARGE SCALE GENOMIC DNA]</scope>
    <source>
        <strain evidence="7 8">DSM 108380</strain>
    </source>
</reference>
<dbReference type="OrthoDB" id="163438at2759"/>
<dbReference type="EMBL" id="JAAMPI010000375">
    <property type="protein sequence ID" value="KAF4632130.1"/>
    <property type="molecule type" value="Genomic_DNA"/>
</dbReference>
<dbReference type="PANTHER" id="PTHR10039">
    <property type="entry name" value="AMELOGENIN"/>
    <property type="match status" value="1"/>
</dbReference>
<gene>
    <name evidence="7" type="ORF">G7Y89_g5992</name>
</gene>
<dbReference type="Gene3D" id="3.40.50.300">
    <property type="entry name" value="P-loop containing nucleotide triphosphate hydrolases"/>
    <property type="match status" value="1"/>
</dbReference>
<feature type="domain" description="NWD NACHT-NTPase N-terminal" evidence="4">
    <location>
        <begin position="62"/>
        <end position="272"/>
    </location>
</feature>
<dbReference type="Pfam" id="PF17100">
    <property type="entry name" value="NACHT_N"/>
    <property type="match status" value="1"/>
</dbReference>
<dbReference type="InterPro" id="IPR002110">
    <property type="entry name" value="Ankyrin_rpt"/>
</dbReference>
<evidence type="ECO:0008006" key="9">
    <source>
        <dbReference type="Google" id="ProtNLM"/>
    </source>
</evidence>
<dbReference type="PROSITE" id="PS50088">
    <property type="entry name" value="ANK_REPEAT"/>
    <property type="match status" value="1"/>
</dbReference>
<accession>A0A8H4W569</accession>
<evidence type="ECO:0000256" key="2">
    <source>
        <dbReference type="PROSITE-ProRule" id="PRU00023"/>
    </source>
</evidence>
<sequence>MRPLRRKPGFLRPTKKDDLQECSITDQPILVNYEVPSQSTIATATSSSSPDVALQPLSQKHDLWDRAFDALRARDEELVVAYEQYLPREISRRTLVQLTGAQREQQLQVYISTKLALEEKSGKWRGRGDKAIHIILFGKAFIDDVVSTDPHASLAWTGVCLLLPLLLNPGAEKEAMLTGLETIAKTITRYLAIERTYRSTETRPALKNSVQPDNSLAELFEGTIVNLYSKILEYQARCVCNISQPKALQVVKGMFKIGNQDSLLEEIKSYDAECEKYFSILDRDLLQRECVEQKLHRDELSSMIKGFSQLQATAETNSLERDKQEERCLHNLRGSVDYEKNKDRDRHGVRVPNTCGWVLHNPKFTDWRDDKSIGFLLITADPGCGKTVLARSLIDEKLLGPVDIVVCYYFFRHDDRREAWEMLGILLYQLFDQRPDLIKYALPYARKDSLFSKSVSTLWNILEIVAADESLPAVVCVLDAFDESSDDWETKEFVNKLVCFYTKFDAHHDDHPRKLPKLKFIVTCRPYHKDEMLFGKFGKLKERTRLCASDDGNPMCLQDGIKLVIETKVSTLREKLNLKEEVADILCSHLLQMENRTYLCISLILQLVAEPAVSINVTTRKGMRNFLSSIQSNLSHIYEAILQKIPIPEEGKKLLKIIIAAVRPLSVPEMRIASSIDEKSHSFHGLDVESIEGFVLKIRNQCGLFITIADGKIYLIHQTAKEFLVQKSARFSAASSSTATERIWRHSLDIANSNELLAWACIRYLCFTEFNVPEESKTRKHDNHCDFNEGPDQETANGSSLASDDILYRQCSTLDSTVVFDPRYWDQILLNGRFRKHQFLEYASSHWALHYRLSKPCHRNLQLLKQSLRLCNVHSNICRNWFQTLPEKEGRGLEFFRLPYEGELIEGTEDLLFCSFIGHDDGVEYLLQHLTQNGDCQDIAIQDTRKAALYLSIQEGHFDSVKVLLLPRPKSIINDALMINREGIVQNQLTYDIETSALRIAIQNGQLHLVQLLLKHGATPNVVGETSMLFDALRCKAPVTEIEKIVSLLLENHVNPNIPGTLLSMAKSLGLSERILCALSKSDGSDQGHDSGEPTKKTVELLYGMQFPDTHTTSFGGELSLDTFFNDLTSGPNPDSSLDPWCPLMIKESPHEGV</sequence>
<feature type="domain" description="GPI inositol-deacylase winged helix" evidence="5">
    <location>
        <begin position="642"/>
        <end position="728"/>
    </location>
</feature>
<comment type="caution">
    <text evidence="7">The sequence shown here is derived from an EMBL/GenBank/DDBJ whole genome shotgun (WGS) entry which is preliminary data.</text>
</comment>
<dbReference type="PANTHER" id="PTHR10039:SF10">
    <property type="entry name" value="NACHT DOMAIN-CONTAINING PROTEIN"/>
    <property type="match status" value="1"/>
</dbReference>
<dbReference type="InterPro" id="IPR056884">
    <property type="entry name" value="NPHP3-like_N"/>
</dbReference>
<feature type="repeat" description="ANK" evidence="2">
    <location>
        <begin position="993"/>
        <end position="1025"/>
    </location>
</feature>